<dbReference type="InterPro" id="IPR035089">
    <property type="entry name" value="Phage_sheath_subtilisin"/>
</dbReference>
<dbReference type="PANTHER" id="PTHR35861">
    <property type="match status" value="1"/>
</dbReference>
<dbReference type="Pfam" id="PF04984">
    <property type="entry name" value="Phage_sheath_1"/>
    <property type="match status" value="1"/>
</dbReference>
<dbReference type="Proteomes" id="UP001388259">
    <property type="component" value="Unassembled WGS sequence"/>
</dbReference>
<name>A0AB35YPJ4_9FLAO</name>
<dbReference type="PANTHER" id="PTHR35861:SF1">
    <property type="entry name" value="PHAGE TAIL SHEATH PROTEIN"/>
    <property type="match status" value="1"/>
</dbReference>
<evidence type="ECO:0000313" key="6">
    <source>
        <dbReference type="Proteomes" id="UP001388259"/>
    </source>
</evidence>
<proteinExistence type="inferred from homology"/>
<evidence type="ECO:0000256" key="1">
    <source>
        <dbReference type="ARBA" id="ARBA00008005"/>
    </source>
</evidence>
<dbReference type="AlphaFoldDB" id="A0AB35YPJ4"/>
<evidence type="ECO:0000313" key="7">
    <source>
        <dbReference type="Proteomes" id="UP001390963"/>
    </source>
</evidence>
<dbReference type="RefSeq" id="WP_279447782.1">
    <property type="nucleotide sequence ID" value="NZ_JAZBJM010000001.1"/>
</dbReference>
<evidence type="ECO:0000259" key="3">
    <source>
        <dbReference type="Pfam" id="PF17482"/>
    </source>
</evidence>
<dbReference type="EMBL" id="JAZBJM010000001">
    <property type="protein sequence ID" value="MEM0517014.1"/>
    <property type="molecule type" value="Genomic_DNA"/>
</dbReference>
<organism evidence="4 6">
    <name type="scientific">Aequorivita flava</name>
    <dbReference type="NCBI Taxonomy" id="3114371"/>
    <lineage>
        <taxon>Bacteria</taxon>
        <taxon>Pseudomonadati</taxon>
        <taxon>Bacteroidota</taxon>
        <taxon>Flavobacteriia</taxon>
        <taxon>Flavobacteriales</taxon>
        <taxon>Flavobacteriaceae</taxon>
        <taxon>Aequorivita</taxon>
    </lineage>
</organism>
<feature type="domain" description="Tail sheath protein subtilisin-like" evidence="2">
    <location>
        <begin position="277"/>
        <end position="359"/>
    </location>
</feature>
<dbReference type="InterPro" id="IPR020287">
    <property type="entry name" value="Tail_sheath_C"/>
</dbReference>
<comment type="similarity">
    <text evidence="1">Belongs to the myoviridae tail sheath protein family.</text>
</comment>
<evidence type="ECO:0000313" key="5">
    <source>
        <dbReference type="EMBL" id="MEM0572245.1"/>
    </source>
</evidence>
<dbReference type="EMBL" id="JBANCF010000001">
    <property type="protein sequence ID" value="MEM0572245.1"/>
    <property type="molecule type" value="Genomic_DNA"/>
</dbReference>
<dbReference type="Gene3D" id="3.40.50.11780">
    <property type="match status" value="1"/>
</dbReference>
<dbReference type="InterPro" id="IPR052042">
    <property type="entry name" value="Tail_sheath_structural"/>
</dbReference>
<comment type="caution">
    <text evidence="4">The sequence shown here is derived from an EMBL/GenBank/DDBJ whole genome shotgun (WGS) entry which is preliminary data.</text>
</comment>
<gene>
    <name evidence="5" type="ORF">VZD24_01840</name>
    <name evidence="4" type="ORF">VZD85_01520</name>
</gene>
<dbReference type="Pfam" id="PF17482">
    <property type="entry name" value="Phage_sheath_1C"/>
    <property type="match status" value="1"/>
</dbReference>
<sequence>MATTYKTPGVYVEEISKFPPSVAQVETAIPAFIGYTEISDASVQNKPKRIVSLLEYETYFGKAQNEAAITVTINDTIDSGPPLKLTDQKFTVAMPSTSPFVMYYAMRMYFDNGGGPCYICSVGDYSGGSVSQVALVGGLNELEKFDEPTLYAFPDAMAVSTADSYYSLINKALSQAQKLKDRFVIIDAFANNSANIRSSSTLGNGVSLLKYGAAYHPFLRTVYSYAYADSAVTLAHSVTDETNTTSTGVYDGKKLDELADSGDSDFNLILYNKIKTELEKQYVTLPPSSAMAGIYARVDSNRGVWKAPANVSISGAVEPTIKITHEAQQDLNIHTSGKSINAIRSFTGKGILVWGARTLAGNDNEWKYVPVRRFFNMVEESVEKASAQFVFEPNDANTWVKVRAMIENFLTLQWRAGALAGAKPEQAFYVRIGLGQTMTADDILNGIMNIEIGMAAVRPAEFIVLKFSHKMQEA</sequence>
<keyword evidence="7" id="KW-1185">Reference proteome</keyword>
<protein>
    <submittedName>
        <fullName evidence="4">Phage tail sheath C-terminal domain-containing protein</fullName>
    </submittedName>
</protein>
<evidence type="ECO:0000259" key="2">
    <source>
        <dbReference type="Pfam" id="PF04984"/>
    </source>
</evidence>
<reference evidence="4 7" key="1">
    <citation type="submission" date="2024-01" db="EMBL/GenBank/DDBJ databases">
        <title>Aequorivita flavus sp. nov., isolated from deep-sea sediment.</title>
        <authorList>
            <person name="Chen X."/>
        </authorList>
    </citation>
    <scope>NUCLEOTIDE SEQUENCE</scope>
    <source>
        <strain evidence="4">MCCC 1A16923</strain>
        <strain evidence="5 7">MCCC 1A16935</strain>
    </source>
</reference>
<accession>A0AB35YPJ4</accession>
<feature type="domain" description="Tail sheath protein C-terminal" evidence="3">
    <location>
        <begin position="363"/>
        <end position="467"/>
    </location>
</feature>
<dbReference type="Proteomes" id="UP001390963">
    <property type="component" value="Unassembled WGS sequence"/>
</dbReference>
<evidence type="ECO:0000313" key="4">
    <source>
        <dbReference type="EMBL" id="MEM0517014.1"/>
    </source>
</evidence>